<comment type="caution">
    <text evidence="3">The sequence shown here is derived from an EMBL/GenBank/DDBJ whole genome shotgun (WGS) entry which is preliminary data.</text>
</comment>
<feature type="transmembrane region" description="Helical" evidence="2">
    <location>
        <begin position="265"/>
        <end position="286"/>
    </location>
</feature>
<evidence type="ECO:0000256" key="1">
    <source>
        <dbReference type="SAM" id="MobiDB-lite"/>
    </source>
</evidence>
<feature type="transmembrane region" description="Helical" evidence="2">
    <location>
        <begin position="196"/>
        <end position="215"/>
    </location>
</feature>
<evidence type="ECO:0000313" key="3">
    <source>
        <dbReference type="EMBL" id="TFY70624.1"/>
    </source>
</evidence>
<dbReference type="AlphaFoldDB" id="A0A4Y9Z874"/>
<accession>A0A4Y9Z874</accession>
<evidence type="ECO:0000256" key="2">
    <source>
        <dbReference type="SAM" id="Phobius"/>
    </source>
</evidence>
<keyword evidence="4" id="KW-1185">Reference proteome</keyword>
<organism evidence="3 4">
    <name type="scientific">Dentipellis fragilis</name>
    <dbReference type="NCBI Taxonomy" id="205917"/>
    <lineage>
        <taxon>Eukaryota</taxon>
        <taxon>Fungi</taxon>
        <taxon>Dikarya</taxon>
        <taxon>Basidiomycota</taxon>
        <taxon>Agaricomycotina</taxon>
        <taxon>Agaricomycetes</taxon>
        <taxon>Russulales</taxon>
        <taxon>Hericiaceae</taxon>
        <taxon>Dentipellis</taxon>
    </lineage>
</organism>
<gene>
    <name evidence="3" type="ORF">EVG20_g2390</name>
</gene>
<feature type="transmembrane region" description="Helical" evidence="2">
    <location>
        <begin position="43"/>
        <end position="64"/>
    </location>
</feature>
<feature type="transmembrane region" description="Helical" evidence="2">
    <location>
        <begin position="14"/>
        <end position="36"/>
    </location>
</feature>
<feature type="region of interest" description="Disordered" evidence="1">
    <location>
        <begin position="340"/>
        <end position="380"/>
    </location>
</feature>
<evidence type="ECO:0000313" key="4">
    <source>
        <dbReference type="Proteomes" id="UP000298327"/>
    </source>
</evidence>
<sequence length="380" mass="41746">MCGEKYFAIQISDLWVVSVLYGLYVALSCGSIYVLLYRRRNSYHLGASVAFFLLTTAFMGILLAQTLGKPIITSIVDENTTVPCVSGTPERLHEVREFYPVRVAMIVITTSINLIADGVLIYRCVVLWPRRPGQWIGLLLGILLLAVAATGAVQAYFMTELYFLEQQQTASNEGTLPPRWIETTNSTSNFYIANNFLSLATNVSATFLIASRIWFMKRQLEKTLGSRLGVWYRAAMSMIIESGLLITASQLVVACTFLVHGALVYSALISDIATMLMVIAPTLIIVRVGMGQGFDSVVDTAHQHHASHGIRETQVRSIRFAEHRTTATSQVASLGTVAPSPWLGTERDARGADDVSEHSSALRQAEGAKAEKTEFGWNGV</sequence>
<name>A0A4Y9Z874_9AGAM</name>
<dbReference type="Proteomes" id="UP000298327">
    <property type="component" value="Unassembled WGS sequence"/>
</dbReference>
<keyword evidence="2" id="KW-0812">Transmembrane</keyword>
<keyword evidence="2" id="KW-0472">Membrane</keyword>
<dbReference type="EMBL" id="SEOQ01000092">
    <property type="protein sequence ID" value="TFY70624.1"/>
    <property type="molecule type" value="Genomic_DNA"/>
</dbReference>
<dbReference type="OrthoDB" id="3039972at2759"/>
<feature type="compositionally biased region" description="Basic and acidic residues" evidence="1">
    <location>
        <begin position="345"/>
        <end position="357"/>
    </location>
</feature>
<feature type="transmembrane region" description="Helical" evidence="2">
    <location>
        <begin position="99"/>
        <end position="123"/>
    </location>
</feature>
<reference evidence="3 4" key="1">
    <citation type="submission" date="2019-02" db="EMBL/GenBank/DDBJ databases">
        <title>Genome sequencing of the rare red list fungi Dentipellis fragilis.</title>
        <authorList>
            <person name="Buettner E."/>
            <person name="Kellner H."/>
        </authorList>
    </citation>
    <scope>NUCLEOTIDE SEQUENCE [LARGE SCALE GENOMIC DNA]</scope>
    <source>
        <strain evidence="3 4">DSM 105465</strain>
    </source>
</reference>
<protein>
    <submittedName>
        <fullName evidence="3">Uncharacterized protein</fullName>
    </submittedName>
</protein>
<dbReference type="PROSITE" id="PS51257">
    <property type="entry name" value="PROKAR_LIPOPROTEIN"/>
    <property type="match status" value="1"/>
</dbReference>
<proteinExistence type="predicted"/>
<feature type="transmembrane region" description="Helical" evidence="2">
    <location>
        <begin position="236"/>
        <end position="259"/>
    </location>
</feature>
<keyword evidence="2" id="KW-1133">Transmembrane helix</keyword>
<feature type="transmembrane region" description="Helical" evidence="2">
    <location>
        <begin position="135"/>
        <end position="157"/>
    </location>
</feature>